<evidence type="ECO:0000256" key="3">
    <source>
        <dbReference type="ARBA" id="ARBA00023163"/>
    </source>
</evidence>
<protein>
    <recommendedName>
        <fullName evidence="6">HTH myb-type domain-containing protein</fullName>
    </recommendedName>
</protein>
<feature type="region of interest" description="Disordered" evidence="5">
    <location>
        <begin position="74"/>
        <end position="103"/>
    </location>
</feature>
<keyword evidence="4" id="KW-0539">Nucleus</keyword>
<dbReference type="GO" id="GO:0005634">
    <property type="term" value="C:nucleus"/>
    <property type="evidence" value="ECO:0007669"/>
    <property type="project" value="UniProtKB-SubCell"/>
</dbReference>
<evidence type="ECO:0000256" key="4">
    <source>
        <dbReference type="ARBA" id="ARBA00023242"/>
    </source>
</evidence>
<dbReference type="OrthoDB" id="551907at2759"/>
<dbReference type="InterPro" id="IPR046955">
    <property type="entry name" value="PHR1-like"/>
</dbReference>
<evidence type="ECO:0000259" key="6">
    <source>
        <dbReference type="PROSITE" id="PS51294"/>
    </source>
</evidence>
<proteinExistence type="predicted"/>
<accession>A0A834GL96</accession>
<dbReference type="InterPro" id="IPR017930">
    <property type="entry name" value="Myb_dom"/>
</dbReference>
<dbReference type="Pfam" id="PF00249">
    <property type="entry name" value="Myb_DNA-binding"/>
    <property type="match status" value="1"/>
</dbReference>
<evidence type="ECO:0000256" key="1">
    <source>
        <dbReference type="ARBA" id="ARBA00004123"/>
    </source>
</evidence>
<evidence type="ECO:0000313" key="8">
    <source>
        <dbReference type="Proteomes" id="UP000626092"/>
    </source>
</evidence>
<dbReference type="SUPFAM" id="SSF46689">
    <property type="entry name" value="Homeodomain-like"/>
    <property type="match status" value="1"/>
</dbReference>
<dbReference type="PROSITE" id="PS51294">
    <property type="entry name" value="HTH_MYB"/>
    <property type="match status" value="1"/>
</dbReference>
<dbReference type="PANTHER" id="PTHR31314:SF188">
    <property type="entry name" value="TRANSCRIPTION FACTOR KAN2 ISOFORM X1-RELATED"/>
    <property type="match status" value="1"/>
</dbReference>
<dbReference type="Proteomes" id="UP000626092">
    <property type="component" value="Unassembled WGS sequence"/>
</dbReference>
<comment type="subcellular location">
    <subcellularLocation>
        <location evidence="1">Nucleus</location>
    </subcellularLocation>
</comment>
<dbReference type="FunFam" id="1.10.10.60:FF:000002">
    <property type="entry name" value="Myb family transcription factor"/>
    <property type="match status" value="1"/>
</dbReference>
<keyword evidence="2" id="KW-0805">Transcription regulation</keyword>
<gene>
    <name evidence="7" type="ORF">RHSIM_Rhsim09G0081700</name>
</gene>
<dbReference type="EMBL" id="WJXA01000009">
    <property type="protein sequence ID" value="KAF7133223.1"/>
    <property type="molecule type" value="Genomic_DNA"/>
</dbReference>
<evidence type="ECO:0000256" key="5">
    <source>
        <dbReference type="SAM" id="MobiDB-lite"/>
    </source>
</evidence>
<dbReference type="GO" id="GO:0003677">
    <property type="term" value="F:DNA binding"/>
    <property type="evidence" value="ECO:0007669"/>
    <property type="project" value="InterPro"/>
</dbReference>
<keyword evidence="3" id="KW-0804">Transcription</keyword>
<dbReference type="NCBIfam" id="TIGR01557">
    <property type="entry name" value="myb_SHAQKYF"/>
    <property type="match status" value="1"/>
</dbReference>
<evidence type="ECO:0000256" key="2">
    <source>
        <dbReference type="ARBA" id="ARBA00023015"/>
    </source>
</evidence>
<dbReference type="PANTHER" id="PTHR31314">
    <property type="entry name" value="MYB FAMILY TRANSCRIPTION FACTOR PHL7-LIKE"/>
    <property type="match status" value="1"/>
</dbReference>
<keyword evidence="8" id="KW-1185">Reference proteome</keyword>
<dbReference type="InterPro" id="IPR009057">
    <property type="entry name" value="Homeodomain-like_sf"/>
</dbReference>
<organism evidence="7 8">
    <name type="scientific">Rhododendron simsii</name>
    <name type="common">Sims's rhododendron</name>
    <dbReference type="NCBI Taxonomy" id="118357"/>
    <lineage>
        <taxon>Eukaryota</taxon>
        <taxon>Viridiplantae</taxon>
        <taxon>Streptophyta</taxon>
        <taxon>Embryophyta</taxon>
        <taxon>Tracheophyta</taxon>
        <taxon>Spermatophyta</taxon>
        <taxon>Magnoliopsida</taxon>
        <taxon>eudicotyledons</taxon>
        <taxon>Gunneridae</taxon>
        <taxon>Pentapetalae</taxon>
        <taxon>asterids</taxon>
        <taxon>Ericales</taxon>
        <taxon>Ericaceae</taxon>
        <taxon>Ericoideae</taxon>
        <taxon>Rhodoreae</taxon>
        <taxon>Rhododendron</taxon>
    </lineage>
</organism>
<dbReference type="InterPro" id="IPR001005">
    <property type="entry name" value="SANT/Myb"/>
</dbReference>
<dbReference type="AlphaFoldDB" id="A0A834GL96"/>
<feature type="domain" description="HTH myb-type" evidence="6">
    <location>
        <begin position="15"/>
        <end position="75"/>
    </location>
</feature>
<sequence>MGSCGRNGSVRQYVRSKVPRLRWTPDLHHCFVDAIDRLGGQEKATPKLVLQMMDVRGLTISHVKSHLQMYRSMKSDLSKGRISSQERKQSFEDHSDDGCLDQGNGLGFSPSLNHIEEPDSYLMINCPLPTKRARIEQEMGLVEESESVEYCNKRGASGKVTNPYCLDDYRQAVAEQSGIKEEEAVERDEEGGGYRWQAHIPHHLFYNLNNPFGYASSVEQSDFLKMAMQEGQQHATSKRLKFNNSGNHHAKDEEAGGGRLSLSLSLHQPSAQISNGSNSTSEIGEAISSYSRSYINDCSVGSSSEKRPINLDLSIALCGS</sequence>
<dbReference type="InterPro" id="IPR006447">
    <property type="entry name" value="Myb_dom_plants"/>
</dbReference>
<dbReference type="GO" id="GO:0003700">
    <property type="term" value="F:DNA-binding transcription factor activity"/>
    <property type="evidence" value="ECO:0007669"/>
    <property type="project" value="InterPro"/>
</dbReference>
<name>A0A834GL96_RHOSS</name>
<dbReference type="Gene3D" id="1.10.10.60">
    <property type="entry name" value="Homeodomain-like"/>
    <property type="match status" value="1"/>
</dbReference>
<feature type="compositionally biased region" description="Basic and acidic residues" evidence="5">
    <location>
        <begin position="74"/>
        <end position="97"/>
    </location>
</feature>
<evidence type="ECO:0000313" key="7">
    <source>
        <dbReference type="EMBL" id="KAF7133223.1"/>
    </source>
</evidence>
<reference evidence="7" key="1">
    <citation type="submission" date="2019-11" db="EMBL/GenBank/DDBJ databases">
        <authorList>
            <person name="Liu Y."/>
            <person name="Hou J."/>
            <person name="Li T.-Q."/>
            <person name="Guan C.-H."/>
            <person name="Wu X."/>
            <person name="Wu H.-Z."/>
            <person name="Ling F."/>
            <person name="Zhang R."/>
            <person name="Shi X.-G."/>
            <person name="Ren J.-P."/>
            <person name="Chen E.-F."/>
            <person name="Sun J.-M."/>
        </authorList>
    </citation>
    <scope>NUCLEOTIDE SEQUENCE</scope>
    <source>
        <strain evidence="7">Adult_tree_wgs_1</strain>
        <tissue evidence="7">Leaves</tissue>
    </source>
</reference>
<comment type="caution">
    <text evidence="7">The sequence shown here is derived from an EMBL/GenBank/DDBJ whole genome shotgun (WGS) entry which is preliminary data.</text>
</comment>